<proteinExistence type="inferred from homology"/>
<dbReference type="InterPro" id="IPR013324">
    <property type="entry name" value="RNA_pol_sigma_r3/r4-like"/>
</dbReference>
<dbReference type="SUPFAM" id="SSF88659">
    <property type="entry name" value="Sigma3 and sigma4 domains of RNA polymerase sigma factors"/>
    <property type="match status" value="1"/>
</dbReference>
<evidence type="ECO:0000256" key="3">
    <source>
        <dbReference type="ARBA" id="ARBA00023082"/>
    </source>
</evidence>
<dbReference type="CDD" id="cd06171">
    <property type="entry name" value="Sigma70_r4"/>
    <property type="match status" value="1"/>
</dbReference>
<dbReference type="InterPro" id="IPR013249">
    <property type="entry name" value="RNA_pol_sigma70_r4_t2"/>
</dbReference>
<dbReference type="Pfam" id="PF04542">
    <property type="entry name" value="Sigma70_r2"/>
    <property type="match status" value="1"/>
</dbReference>
<evidence type="ECO:0000256" key="5">
    <source>
        <dbReference type="ARBA" id="ARBA00023163"/>
    </source>
</evidence>
<dbReference type="Pfam" id="PF08281">
    <property type="entry name" value="Sigma70_r4_2"/>
    <property type="match status" value="1"/>
</dbReference>
<evidence type="ECO:0000256" key="2">
    <source>
        <dbReference type="ARBA" id="ARBA00023015"/>
    </source>
</evidence>
<dbReference type="NCBIfam" id="TIGR02937">
    <property type="entry name" value="sigma70-ECF"/>
    <property type="match status" value="1"/>
</dbReference>
<dbReference type="InterPro" id="IPR013325">
    <property type="entry name" value="RNA_pol_sigma_r2"/>
</dbReference>
<dbReference type="PANTHER" id="PTHR43133">
    <property type="entry name" value="RNA POLYMERASE ECF-TYPE SIGMA FACTO"/>
    <property type="match status" value="1"/>
</dbReference>
<dbReference type="InterPro" id="IPR014284">
    <property type="entry name" value="RNA_pol_sigma-70_dom"/>
</dbReference>
<evidence type="ECO:0000256" key="4">
    <source>
        <dbReference type="ARBA" id="ARBA00023125"/>
    </source>
</evidence>
<evidence type="ECO:0000259" key="8">
    <source>
        <dbReference type="Pfam" id="PF08281"/>
    </source>
</evidence>
<dbReference type="Gene3D" id="1.10.1740.10">
    <property type="match status" value="1"/>
</dbReference>
<dbReference type="InterPro" id="IPR039425">
    <property type="entry name" value="RNA_pol_sigma-70-like"/>
</dbReference>
<keyword evidence="2 6" id="KW-0805">Transcription regulation</keyword>
<evidence type="ECO:0000313" key="10">
    <source>
        <dbReference type="Proteomes" id="UP001183615"/>
    </source>
</evidence>
<evidence type="ECO:0000256" key="1">
    <source>
        <dbReference type="ARBA" id="ARBA00010641"/>
    </source>
</evidence>
<dbReference type="PROSITE" id="PS01063">
    <property type="entry name" value="SIGMA70_ECF"/>
    <property type="match status" value="1"/>
</dbReference>
<comment type="caution">
    <text evidence="9">The sequence shown here is derived from an EMBL/GenBank/DDBJ whole genome shotgun (WGS) entry which is preliminary data.</text>
</comment>
<dbReference type="RefSeq" id="WP_311617339.1">
    <property type="nucleotide sequence ID" value="NZ_JAVREV010000004.1"/>
</dbReference>
<evidence type="ECO:0000313" key="9">
    <source>
        <dbReference type="EMBL" id="MDT0442695.1"/>
    </source>
</evidence>
<dbReference type="Gene3D" id="1.10.10.10">
    <property type="entry name" value="Winged helix-like DNA-binding domain superfamily/Winged helix DNA-binding domain"/>
    <property type="match status" value="1"/>
</dbReference>
<dbReference type="InterPro" id="IPR007627">
    <property type="entry name" value="RNA_pol_sigma70_r2"/>
</dbReference>
<keyword evidence="5 6" id="KW-0804">Transcription</keyword>
<comment type="similarity">
    <text evidence="1 6">Belongs to the sigma-70 factor family. ECF subfamily.</text>
</comment>
<reference evidence="10" key="1">
    <citation type="submission" date="2023-07" db="EMBL/GenBank/DDBJ databases">
        <title>30 novel species of actinomycetes from the DSMZ collection.</title>
        <authorList>
            <person name="Nouioui I."/>
        </authorList>
    </citation>
    <scope>NUCLEOTIDE SEQUENCE [LARGE SCALE GENOMIC DNA]</scope>
    <source>
        <strain evidence="10">DSM 41886</strain>
    </source>
</reference>
<evidence type="ECO:0000256" key="6">
    <source>
        <dbReference type="RuleBase" id="RU000716"/>
    </source>
</evidence>
<accession>A0ABU2S4Z5</accession>
<protein>
    <recommendedName>
        <fullName evidence="6">RNA polymerase sigma factor</fullName>
    </recommendedName>
</protein>
<keyword evidence="4 6" id="KW-0238">DNA-binding</keyword>
<dbReference type="InterPro" id="IPR000838">
    <property type="entry name" value="RNA_pol_sigma70_ECF_CS"/>
</dbReference>
<gene>
    <name evidence="9" type="ORF">RM779_08805</name>
</gene>
<dbReference type="Proteomes" id="UP001183615">
    <property type="component" value="Unassembled WGS sequence"/>
</dbReference>
<dbReference type="SUPFAM" id="SSF88946">
    <property type="entry name" value="Sigma2 domain of RNA polymerase sigma factors"/>
    <property type="match status" value="1"/>
</dbReference>
<keyword evidence="10" id="KW-1185">Reference proteome</keyword>
<evidence type="ECO:0000259" key="7">
    <source>
        <dbReference type="Pfam" id="PF04542"/>
    </source>
</evidence>
<organism evidence="9 10">
    <name type="scientific">Streptomyces johnsoniae</name>
    <dbReference type="NCBI Taxonomy" id="3075532"/>
    <lineage>
        <taxon>Bacteria</taxon>
        <taxon>Bacillati</taxon>
        <taxon>Actinomycetota</taxon>
        <taxon>Actinomycetes</taxon>
        <taxon>Kitasatosporales</taxon>
        <taxon>Streptomycetaceae</taxon>
        <taxon>Streptomyces</taxon>
    </lineage>
</organism>
<feature type="domain" description="RNA polymerase sigma-70 region 2" evidence="7">
    <location>
        <begin position="20"/>
        <end position="85"/>
    </location>
</feature>
<sequence length="181" mass="19854">MTAWALAARGGDPRAAELFVRAVRGDLHRYLIRLSGDPQGAEDLTQDTLLRALRSLPSFEGRSSARTWLLSIARRALIDRIRYERSRPRLAETADWMSAVESKQHGNIPGFEEGVALNELLARLPSDRATAFRLTQILGMPYAEAAAASGCPIGTVRSRVARARQALISQLATAEHGETPH</sequence>
<feature type="domain" description="RNA polymerase sigma factor 70 region 4 type 2" evidence="8">
    <location>
        <begin position="116"/>
        <end position="167"/>
    </location>
</feature>
<dbReference type="InterPro" id="IPR036388">
    <property type="entry name" value="WH-like_DNA-bd_sf"/>
</dbReference>
<dbReference type="PANTHER" id="PTHR43133:SF61">
    <property type="entry name" value="ECF RNA POLYMERASE SIGMA FACTOR SIGC"/>
    <property type="match status" value="1"/>
</dbReference>
<name>A0ABU2S4Z5_9ACTN</name>
<dbReference type="EMBL" id="JAVREV010000004">
    <property type="protein sequence ID" value="MDT0442695.1"/>
    <property type="molecule type" value="Genomic_DNA"/>
</dbReference>
<keyword evidence="3 6" id="KW-0731">Sigma factor</keyword>